<reference evidence="2" key="1">
    <citation type="submission" date="2018-02" db="EMBL/GenBank/DDBJ databases">
        <title>Rhizophora mucronata_Transcriptome.</title>
        <authorList>
            <person name="Meera S.P."/>
            <person name="Sreeshan A."/>
            <person name="Augustine A."/>
        </authorList>
    </citation>
    <scope>NUCLEOTIDE SEQUENCE</scope>
    <source>
        <tissue evidence="2">Leaf</tissue>
    </source>
</reference>
<proteinExistence type="predicted"/>
<organism evidence="2">
    <name type="scientific">Rhizophora mucronata</name>
    <name type="common">Asiatic mangrove</name>
    <dbReference type="NCBI Taxonomy" id="61149"/>
    <lineage>
        <taxon>Eukaryota</taxon>
        <taxon>Viridiplantae</taxon>
        <taxon>Streptophyta</taxon>
        <taxon>Embryophyta</taxon>
        <taxon>Tracheophyta</taxon>
        <taxon>Spermatophyta</taxon>
        <taxon>Magnoliopsida</taxon>
        <taxon>eudicotyledons</taxon>
        <taxon>Gunneridae</taxon>
        <taxon>Pentapetalae</taxon>
        <taxon>rosids</taxon>
        <taxon>fabids</taxon>
        <taxon>Malpighiales</taxon>
        <taxon>Rhizophoraceae</taxon>
        <taxon>Rhizophora</taxon>
    </lineage>
</organism>
<accession>A0A2P2IH21</accession>
<name>A0A2P2IH21_RHIMU</name>
<feature type="region of interest" description="Disordered" evidence="1">
    <location>
        <begin position="1"/>
        <end position="20"/>
    </location>
</feature>
<dbReference type="AlphaFoldDB" id="A0A2P2IH21"/>
<evidence type="ECO:0000256" key="1">
    <source>
        <dbReference type="SAM" id="MobiDB-lite"/>
    </source>
</evidence>
<protein>
    <submittedName>
        <fullName evidence="2">Uncharacterized protein MANES_15G019800</fullName>
    </submittedName>
</protein>
<evidence type="ECO:0000313" key="2">
    <source>
        <dbReference type="EMBL" id="MBW80518.1"/>
    </source>
</evidence>
<dbReference type="EMBL" id="GGEC01000035">
    <property type="protein sequence ID" value="MBW80518.1"/>
    <property type="molecule type" value="Transcribed_RNA"/>
</dbReference>
<sequence length="57" mass="6551">MYHVQSYENKRASRASTTSAAAPVSVFLSVSISPTRGVREDYKKFREKKGEEKREKE</sequence>